<accession>K1Q5Q2</accession>
<dbReference type="Gene3D" id="1.10.418.10">
    <property type="entry name" value="Calponin-like domain"/>
    <property type="match status" value="1"/>
</dbReference>
<evidence type="ECO:0000256" key="3">
    <source>
        <dbReference type="ARBA" id="ARBA00023203"/>
    </source>
</evidence>
<evidence type="ECO:0000256" key="2">
    <source>
        <dbReference type="ARBA" id="ARBA00022837"/>
    </source>
</evidence>
<dbReference type="FunFam" id="1.10.238.10:FF:000263">
    <property type="entry name" value="plastin-1 isoform X2"/>
    <property type="match status" value="1"/>
</dbReference>
<dbReference type="InterPro" id="IPR039959">
    <property type="entry name" value="Fimbrin/Plastin"/>
</dbReference>
<dbReference type="PANTHER" id="PTHR19961:SF18">
    <property type="entry name" value="FI19014P1"/>
    <property type="match status" value="1"/>
</dbReference>
<dbReference type="AlphaFoldDB" id="K1Q5Q2"/>
<protein>
    <submittedName>
        <fullName evidence="5">Plastin-1</fullName>
    </submittedName>
</protein>
<dbReference type="GO" id="GO:0051017">
    <property type="term" value="P:actin filament bundle assembly"/>
    <property type="evidence" value="ECO:0007669"/>
    <property type="project" value="InterPro"/>
</dbReference>
<keyword evidence="2" id="KW-0106">Calcium</keyword>
<dbReference type="InterPro" id="IPR011992">
    <property type="entry name" value="EF-hand-dom_pair"/>
</dbReference>
<dbReference type="GO" id="GO:0051639">
    <property type="term" value="P:actin filament network formation"/>
    <property type="evidence" value="ECO:0007669"/>
    <property type="project" value="TreeGrafter"/>
</dbReference>
<organism evidence="5">
    <name type="scientific">Magallana gigas</name>
    <name type="common">Pacific oyster</name>
    <name type="synonym">Crassostrea gigas</name>
    <dbReference type="NCBI Taxonomy" id="29159"/>
    <lineage>
        <taxon>Eukaryota</taxon>
        <taxon>Metazoa</taxon>
        <taxon>Spiralia</taxon>
        <taxon>Lophotrochozoa</taxon>
        <taxon>Mollusca</taxon>
        <taxon>Bivalvia</taxon>
        <taxon>Autobranchia</taxon>
        <taxon>Pteriomorphia</taxon>
        <taxon>Ostreida</taxon>
        <taxon>Ostreoidea</taxon>
        <taxon>Ostreidae</taxon>
        <taxon>Magallana</taxon>
    </lineage>
</organism>
<sequence>MNRGLYGIRHRANDNIDKDGSGTIDVSELQQALELCGLKIPNYQVRDLIAKYDSKVKDGQIDIEEFKQMYADLKEERDIGITFKKQVQTRKDVETMGGSSQASVEGTTHTVRKEEQKAFADWINRALADDPDCAKYLPLSSSGEDLYKNTQDGILLW</sequence>
<evidence type="ECO:0000256" key="1">
    <source>
        <dbReference type="ARBA" id="ARBA00022737"/>
    </source>
</evidence>
<keyword evidence="3" id="KW-0009">Actin-binding</keyword>
<dbReference type="GO" id="GO:0005737">
    <property type="term" value="C:cytoplasm"/>
    <property type="evidence" value="ECO:0007669"/>
    <property type="project" value="TreeGrafter"/>
</dbReference>
<dbReference type="GO" id="GO:0032432">
    <property type="term" value="C:actin filament bundle"/>
    <property type="evidence" value="ECO:0007669"/>
    <property type="project" value="TreeGrafter"/>
</dbReference>
<dbReference type="GO" id="GO:0005884">
    <property type="term" value="C:actin filament"/>
    <property type="evidence" value="ECO:0007669"/>
    <property type="project" value="TreeGrafter"/>
</dbReference>
<dbReference type="PROSITE" id="PS50222">
    <property type="entry name" value="EF_HAND_2"/>
    <property type="match status" value="2"/>
</dbReference>
<dbReference type="GO" id="GO:0051015">
    <property type="term" value="F:actin filament binding"/>
    <property type="evidence" value="ECO:0007669"/>
    <property type="project" value="InterPro"/>
</dbReference>
<dbReference type="InParanoid" id="K1Q5Q2"/>
<dbReference type="InterPro" id="IPR036872">
    <property type="entry name" value="CH_dom_sf"/>
</dbReference>
<dbReference type="Pfam" id="PF13499">
    <property type="entry name" value="EF-hand_7"/>
    <property type="match status" value="1"/>
</dbReference>
<name>K1Q5Q2_MAGGI</name>
<dbReference type="Gene3D" id="1.10.238.10">
    <property type="entry name" value="EF-hand"/>
    <property type="match status" value="1"/>
</dbReference>
<dbReference type="SMART" id="SM00054">
    <property type="entry name" value="EFh"/>
    <property type="match status" value="2"/>
</dbReference>
<dbReference type="PANTHER" id="PTHR19961">
    <property type="entry name" value="FIMBRIN/PLASTIN"/>
    <property type="match status" value="1"/>
</dbReference>
<dbReference type="CDD" id="cd00051">
    <property type="entry name" value="EFh"/>
    <property type="match status" value="1"/>
</dbReference>
<dbReference type="InterPro" id="IPR002048">
    <property type="entry name" value="EF_hand_dom"/>
</dbReference>
<dbReference type="GO" id="GO:0005509">
    <property type="term" value="F:calcium ion binding"/>
    <property type="evidence" value="ECO:0007669"/>
    <property type="project" value="InterPro"/>
</dbReference>
<evidence type="ECO:0000313" key="5">
    <source>
        <dbReference type="EMBL" id="EKC26559.1"/>
    </source>
</evidence>
<dbReference type="SUPFAM" id="SSF47576">
    <property type="entry name" value="Calponin-homology domain, CH-domain"/>
    <property type="match status" value="1"/>
</dbReference>
<feature type="domain" description="EF-hand" evidence="4">
    <location>
        <begin position="57"/>
        <end position="76"/>
    </location>
</feature>
<reference evidence="5" key="1">
    <citation type="journal article" date="2012" name="Nature">
        <title>The oyster genome reveals stress adaptation and complexity of shell formation.</title>
        <authorList>
            <person name="Zhang G."/>
            <person name="Fang X."/>
            <person name="Guo X."/>
            <person name="Li L."/>
            <person name="Luo R."/>
            <person name="Xu F."/>
            <person name="Yang P."/>
            <person name="Zhang L."/>
            <person name="Wang X."/>
            <person name="Qi H."/>
            <person name="Xiong Z."/>
            <person name="Que H."/>
            <person name="Xie Y."/>
            <person name="Holland P.W."/>
            <person name="Paps J."/>
            <person name="Zhu Y."/>
            <person name="Wu F."/>
            <person name="Chen Y."/>
            <person name="Wang J."/>
            <person name="Peng C."/>
            <person name="Meng J."/>
            <person name="Yang L."/>
            <person name="Liu J."/>
            <person name="Wen B."/>
            <person name="Zhang N."/>
            <person name="Huang Z."/>
            <person name="Zhu Q."/>
            <person name="Feng Y."/>
            <person name="Mount A."/>
            <person name="Hedgecock D."/>
            <person name="Xu Z."/>
            <person name="Liu Y."/>
            <person name="Domazet-Loso T."/>
            <person name="Du Y."/>
            <person name="Sun X."/>
            <person name="Zhang S."/>
            <person name="Liu B."/>
            <person name="Cheng P."/>
            <person name="Jiang X."/>
            <person name="Li J."/>
            <person name="Fan D."/>
            <person name="Wang W."/>
            <person name="Fu W."/>
            <person name="Wang T."/>
            <person name="Wang B."/>
            <person name="Zhang J."/>
            <person name="Peng Z."/>
            <person name="Li Y."/>
            <person name="Li N."/>
            <person name="Wang J."/>
            <person name="Chen M."/>
            <person name="He Y."/>
            <person name="Tan F."/>
            <person name="Song X."/>
            <person name="Zheng Q."/>
            <person name="Huang R."/>
            <person name="Yang H."/>
            <person name="Du X."/>
            <person name="Chen L."/>
            <person name="Yang M."/>
            <person name="Gaffney P.M."/>
            <person name="Wang S."/>
            <person name="Luo L."/>
            <person name="She Z."/>
            <person name="Ming Y."/>
            <person name="Huang W."/>
            <person name="Zhang S."/>
            <person name="Huang B."/>
            <person name="Zhang Y."/>
            <person name="Qu T."/>
            <person name="Ni P."/>
            <person name="Miao G."/>
            <person name="Wang J."/>
            <person name="Wang Q."/>
            <person name="Steinberg C.E."/>
            <person name="Wang H."/>
            <person name="Li N."/>
            <person name="Qian L."/>
            <person name="Zhang G."/>
            <person name="Li Y."/>
            <person name="Yang H."/>
            <person name="Liu X."/>
            <person name="Wang J."/>
            <person name="Yin Y."/>
            <person name="Wang J."/>
        </authorList>
    </citation>
    <scope>NUCLEOTIDE SEQUENCE [LARGE SCALE GENOMIC DNA]</scope>
    <source>
        <strain evidence="5">05x7-T-G4-1.051#20</strain>
    </source>
</reference>
<evidence type="ECO:0000259" key="4">
    <source>
        <dbReference type="PROSITE" id="PS50222"/>
    </source>
</evidence>
<dbReference type="SUPFAM" id="SSF47473">
    <property type="entry name" value="EF-hand"/>
    <property type="match status" value="1"/>
</dbReference>
<dbReference type="InterPro" id="IPR018247">
    <property type="entry name" value="EF_Hand_1_Ca_BS"/>
</dbReference>
<dbReference type="EMBL" id="JH819155">
    <property type="protein sequence ID" value="EKC26559.1"/>
    <property type="molecule type" value="Genomic_DNA"/>
</dbReference>
<dbReference type="HOGENOM" id="CLU_1679627_0_0_1"/>
<proteinExistence type="predicted"/>
<gene>
    <name evidence="5" type="ORF">CGI_10004058</name>
</gene>
<feature type="domain" description="EF-hand" evidence="4">
    <location>
        <begin position="14"/>
        <end position="39"/>
    </location>
</feature>
<keyword evidence="1" id="KW-0677">Repeat</keyword>
<dbReference type="PROSITE" id="PS00018">
    <property type="entry name" value="EF_HAND_1"/>
    <property type="match status" value="1"/>
</dbReference>